<organism evidence="1 2">
    <name type="scientific">Rheinheimera salexigens</name>
    <dbReference type="NCBI Taxonomy" id="1628148"/>
    <lineage>
        <taxon>Bacteria</taxon>
        <taxon>Pseudomonadati</taxon>
        <taxon>Pseudomonadota</taxon>
        <taxon>Gammaproteobacteria</taxon>
        <taxon>Chromatiales</taxon>
        <taxon>Chromatiaceae</taxon>
        <taxon>Rheinheimera</taxon>
    </lineage>
</organism>
<reference evidence="2" key="1">
    <citation type="submission" date="2016-09" db="EMBL/GenBank/DDBJ databases">
        <authorList>
            <person name="Wan X."/>
            <person name="Hou S."/>
        </authorList>
    </citation>
    <scope>NUCLEOTIDE SEQUENCE [LARGE SCALE GENOMIC DNA]</scope>
    <source>
        <strain evidence="2">KH87</strain>
    </source>
</reference>
<dbReference type="AlphaFoldDB" id="A0A1E7Q806"/>
<comment type="caution">
    <text evidence="1">The sequence shown here is derived from an EMBL/GenBank/DDBJ whole genome shotgun (WGS) entry which is preliminary data.</text>
</comment>
<protein>
    <submittedName>
        <fullName evidence="1">Uncharacterized protein</fullName>
    </submittedName>
</protein>
<evidence type="ECO:0000313" key="1">
    <source>
        <dbReference type="EMBL" id="OEY70322.1"/>
    </source>
</evidence>
<gene>
    <name evidence="1" type="ORF">BI198_12645</name>
</gene>
<name>A0A1E7Q806_9GAMM</name>
<dbReference type="RefSeq" id="WP_070049876.1">
    <property type="nucleotide sequence ID" value="NZ_CBCSDO010000008.1"/>
</dbReference>
<accession>A0A1E7Q806</accession>
<keyword evidence="2" id="KW-1185">Reference proteome</keyword>
<dbReference type="OrthoDB" id="6988831at2"/>
<dbReference type="STRING" id="1628148.BI198_12645"/>
<sequence length="121" mass="13475">MKLLIKLLVALIVLFLGLIIQIQFSGAPNLLIKVVQSYQSEGYVKSTLLQPSSAVFRNKEGICGEVMISNINDEYLRYIATGKDAVLIDDHSASFEDLWQMTCALNDNERESVVQKLSVPV</sequence>
<evidence type="ECO:0000313" key="2">
    <source>
        <dbReference type="Proteomes" id="UP000242258"/>
    </source>
</evidence>
<dbReference type="Proteomes" id="UP000242258">
    <property type="component" value="Unassembled WGS sequence"/>
</dbReference>
<dbReference type="EMBL" id="MKEK01000001">
    <property type="protein sequence ID" value="OEY70322.1"/>
    <property type="molecule type" value="Genomic_DNA"/>
</dbReference>
<proteinExistence type="predicted"/>